<accession>A0AA88VS04</accession>
<evidence type="ECO:0000313" key="3">
    <source>
        <dbReference type="Proteomes" id="UP001188597"/>
    </source>
</evidence>
<dbReference type="EMBL" id="JAVXUP010001337">
    <property type="protein sequence ID" value="KAK3012922.1"/>
    <property type="molecule type" value="Genomic_DNA"/>
</dbReference>
<name>A0AA88VS04_9ASTE</name>
<dbReference type="Proteomes" id="UP001188597">
    <property type="component" value="Unassembled WGS sequence"/>
</dbReference>
<sequence>MKSTTKKNGASTAKAKEGMKLLYSAISIPRYLHEEKYINDENSSMLWHRTLGHISTERIKRLVNDGVLHALNFSNFTTCVEYIKGKQTKKINKGSKRSSKDIMLLA</sequence>
<keyword evidence="3" id="KW-1185">Reference proteome</keyword>
<evidence type="ECO:0000259" key="1">
    <source>
        <dbReference type="Pfam" id="PF13976"/>
    </source>
</evidence>
<reference evidence="2" key="1">
    <citation type="submission" date="2022-12" db="EMBL/GenBank/DDBJ databases">
        <title>Draft genome assemblies for two species of Escallonia (Escalloniales).</title>
        <authorList>
            <person name="Chanderbali A."/>
            <person name="Dervinis C."/>
            <person name="Anghel I."/>
            <person name="Soltis D."/>
            <person name="Soltis P."/>
            <person name="Zapata F."/>
        </authorList>
    </citation>
    <scope>NUCLEOTIDE SEQUENCE</scope>
    <source>
        <strain evidence="2">UCBG64.0493</strain>
        <tissue evidence="2">Leaf</tissue>
    </source>
</reference>
<comment type="caution">
    <text evidence="2">The sequence shown here is derived from an EMBL/GenBank/DDBJ whole genome shotgun (WGS) entry which is preliminary data.</text>
</comment>
<proteinExistence type="predicted"/>
<feature type="domain" description="GAG-pre-integrase" evidence="1">
    <location>
        <begin position="39"/>
        <end position="87"/>
    </location>
</feature>
<protein>
    <recommendedName>
        <fullName evidence="1">GAG-pre-integrase domain-containing protein</fullName>
    </recommendedName>
</protein>
<dbReference type="Pfam" id="PF13976">
    <property type="entry name" value="gag_pre-integrs"/>
    <property type="match status" value="1"/>
</dbReference>
<dbReference type="AlphaFoldDB" id="A0AA88VS04"/>
<organism evidence="2 3">
    <name type="scientific">Escallonia herrerae</name>
    <dbReference type="NCBI Taxonomy" id="1293975"/>
    <lineage>
        <taxon>Eukaryota</taxon>
        <taxon>Viridiplantae</taxon>
        <taxon>Streptophyta</taxon>
        <taxon>Embryophyta</taxon>
        <taxon>Tracheophyta</taxon>
        <taxon>Spermatophyta</taxon>
        <taxon>Magnoliopsida</taxon>
        <taxon>eudicotyledons</taxon>
        <taxon>Gunneridae</taxon>
        <taxon>Pentapetalae</taxon>
        <taxon>asterids</taxon>
        <taxon>campanulids</taxon>
        <taxon>Escalloniales</taxon>
        <taxon>Escalloniaceae</taxon>
        <taxon>Escallonia</taxon>
    </lineage>
</organism>
<evidence type="ECO:0000313" key="2">
    <source>
        <dbReference type="EMBL" id="KAK3012922.1"/>
    </source>
</evidence>
<dbReference type="InterPro" id="IPR025724">
    <property type="entry name" value="GAG-pre-integrase_dom"/>
</dbReference>
<gene>
    <name evidence="2" type="ORF">RJ639_009679</name>
</gene>